<feature type="domain" description="BON" evidence="3">
    <location>
        <begin position="57"/>
        <end position="126"/>
    </location>
</feature>
<dbReference type="AlphaFoldDB" id="A0A514BWR1"/>
<feature type="chain" id="PRO_5022003676" evidence="2">
    <location>
        <begin position="27"/>
        <end position="127"/>
    </location>
</feature>
<dbReference type="KEGG" id="lyj:FKV23_09385"/>
<proteinExistence type="predicted"/>
<name>A0A514BWR1_9GAMM</name>
<feature type="region of interest" description="Disordered" evidence="1">
    <location>
        <begin position="31"/>
        <end position="56"/>
    </location>
</feature>
<dbReference type="InterPro" id="IPR007055">
    <property type="entry name" value="BON_dom"/>
</dbReference>
<dbReference type="InterPro" id="IPR014004">
    <property type="entry name" value="Transpt-assoc_nodulatn_dom_bac"/>
</dbReference>
<sequence length="127" mass="13325">MNTRFVSKGLVSCMFAALLFGGAAHAAGATPAIANQDEPEMEEQATENTAESSQPVRDAWITTKVKTELLANDETTGTGINVETVNGVVHLSGEVPSQAEFDRADEIARGIEGVLGVDTSGLTYPTQ</sequence>
<dbReference type="PANTHER" id="PTHR34606">
    <property type="entry name" value="BON DOMAIN-CONTAINING PROTEIN"/>
    <property type="match status" value="1"/>
</dbReference>
<feature type="signal peptide" evidence="2">
    <location>
        <begin position="1"/>
        <end position="26"/>
    </location>
</feature>
<evidence type="ECO:0000313" key="5">
    <source>
        <dbReference type="Proteomes" id="UP000317199"/>
    </source>
</evidence>
<dbReference type="Proteomes" id="UP000317199">
    <property type="component" value="Chromosome"/>
</dbReference>
<feature type="compositionally biased region" description="Polar residues" evidence="1">
    <location>
        <begin position="46"/>
        <end position="55"/>
    </location>
</feature>
<protein>
    <submittedName>
        <fullName evidence="4">BON domain-containing protein</fullName>
    </submittedName>
</protein>
<keyword evidence="5" id="KW-1185">Reference proteome</keyword>
<dbReference type="InterPro" id="IPR051686">
    <property type="entry name" value="Lipoprotein_DolP"/>
</dbReference>
<dbReference type="SMART" id="SM00749">
    <property type="entry name" value="BON"/>
    <property type="match status" value="1"/>
</dbReference>
<evidence type="ECO:0000256" key="2">
    <source>
        <dbReference type="SAM" id="SignalP"/>
    </source>
</evidence>
<accession>A0A514BWR1</accession>
<dbReference type="PROSITE" id="PS50914">
    <property type="entry name" value="BON"/>
    <property type="match status" value="1"/>
</dbReference>
<organism evidence="4 5">
    <name type="scientific">Marilutibacter alkalisoli</name>
    <dbReference type="NCBI Taxonomy" id="2591633"/>
    <lineage>
        <taxon>Bacteria</taxon>
        <taxon>Pseudomonadati</taxon>
        <taxon>Pseudomonadota</taxon>
        <taxon>Gammaproteobacteria</taxon>
        <taxon>Lysobacterales</taxon>
        <taxon>Lysobacteraceae</taxon>
        <taxon>Marilutibacter</taxon>
    </lineage>
</organism>
<dbReference type="OrthoDB" id="8910395at2"/>
<dbReference type="EMBL" id="CP041242">
    <property type="protein sequence ID" value="QDH71810.1"/>
    <property type="molecule type" value="Genomic_DNA"/>
</dbReference>
<dbReference type="PANTHER" id="PTHR34606:SF15">
    <property type="entry name" value="BON DOMAIN-CONTAINING PROTEIN"/>
    <property type="match status" value="1"/>
</dbReference>
<evidence type="ECO:0000259" key="3">
    <source>
        <dbReference type="PROSITE" id="PS50914"/>
    </source>
</evidence>
<gene>
    <name evidence="4" type="ORF">FKV23_09385</name>
</gene>
<evidence type="ECO:0000313" key="4">
    <source>
        <dbReference type="EMBL" id="QDH71810.1"/>
    </source>
</evidence>
<keyword evidence="2" id="KW-0732">Signal</keyword>
<reference evidence="4 5" key="1">
    <citation type="submission" date="2019-06" db="EMBL/GenBank/DDBJ databases">
        <title>Lysobacter alkalisoli sp. nov. isolated from saline-alkali soil.</title>
        <authorList>
            <person name="Sun J.-Q."/>
            <person name="Xu L."/>
        </authorList>
    </citation>
    <scope>NUCLEOTIDE SEQUENCE [LARGE SCALE GENOMIC DNA]</scope>
    <source>
        <strain evidence="4 5">SJ-36</strain>
    </source>
</reference>
<dbReference type="Gene3D" id="3.30.1340.30">
    <property type="match status" value="1"/>
</dbReference>
<evidence type="ECO:0000256" key="1">
    <source>
        <dbReference type="SAM" id="MobiDB-lite"/>
    </source>
</evidence>
<dbReference type="Pfam" id="PF04972">
    <property type="entry name" value="BON"/>
    <property type="match status" value="1"/>
</dbReference>